<dbReference type="AlphaFoldDB" id="A0A1M6PUQ9"/>
<accession>A0A1M6PUQ9</accession>
<reference evidence="3" key="1">
    <citation type="submission" date="2016-11" db="EMBL/GenBank/DDBJ databases">
        <authorList>
            <person name="Varghese N."/>
            <person name="Submissions S."/>
        </authorList>
    </citation>
    <scope>NUCLEOTIDE SEQUENCE [LARGE SCALE GENOMIC DNA]</scope>
    <source>
        <strain evidence="3">DSM 10349</strain>
    </source>
</reference>
<evidence type="ECO:0000313" key="3">
    <source>
        <dbReference type="Proteomes" id="UP000183997"/>
    </source>
</evidence>
<keyword evidence="3" id="KW-1185">Reference proteome</keyword>
<name>A0A1M6PUQ9_9FIRM</name>
<dbReference type="OrthoDB" id="5397176at2"/>
<proteinExistence type="predicted"/>
<sequence>MVLGEAVTLTTAFLVNLPLGRWREKTRKFSPAWFMAVHLSIPLIIGLRHHFHLALSIIPFTIGSAVLGQLLGASKITIFYLGKYRRRTGV</sequence>
<evidence type="ECO:0000313" key="2">
    <source>
        <dbReference type="EMBL" id="SHK11612.1"/>
    </source>
</evidence>
<keyword evidence="1" id="KW-1133">Transmembrane helix</keyword>
<evidence type="ECO:0000256" key="1">
    <source>
        <dbReference type="SAM" id="Phobius"/>
    </source>
</evidence>
<keyword evidence="1" id="KW-0812">Transmembrane</keyword>
<feature type="transmembrane region" description="Helical" evidence="1">
    <location>
        <begin position="31"/>
        <end position="51"/>
    </location>
</feature>
<dbReference type="Proteomes" id="UP000183997">
    <property type="component" value="Unassembled WGS sequence"/>
</dbReference>
<feature type="transmembrane region" description="Helical" evidence="1">
    <location>
        <begin position="57"/>
        <end position="81"/>
    </location>
</feature>
<dbReference type="RefSeq" id="WP_072911016.1">
    <property type="nucleotide sequence ID" value="NZ_FRAR01000007.1"/>
</dbReference>
<dbReference type="STRING" id="1121421.SAMN02745123_00716"/>
<dbReference type="EMBL" id="FRAR01000007">
    <property type="protein sequence ID" value="SHK11612.1"/>
    <property type="molecule type" value="Genomic_DNA"/>
</dbReference>
<organism evidence="2 3">
    <name type="scientific">Desulforamulus aeronauticus DSM 10349</name>
    <dbReference type="NCBI Taxonomy" id="1121421"/>
    <lineage>
        <taxon>Bacteria</taxon>
        <taxon>Bacillati</taxon>
        <taxon>Bacillota</taxon>
        <taxon>Clostridia</taxon>
        <taxon>Eubacteriales</taxon>
        <taxon>Peptococcaceae</taxon>
        <taxon>Desulforamulus</taxon>
    </lineage>
</organism>
<gene>
    <name evidence="2" type="ORF">SAMN02745123_00716</name>
</gene>
<dbReference type="PANTHER" id="PTHR31033">
    <property type="entry name" value="PROTEIN, PUTATIVE-RELATED"/>
    <property type="match status" value="1"/>
</dbReference>
<protein>
    <submittedName>
        <fullName evidence="2">Uncharacterized protein</fullName>
    </submittedName>
</protein>
<keyword evidence="1" id="KW-0472">Membrane</keyword>
<dbReference type="PANTHER" id="PTHR31033:SF18">
    <property type="entry name" value="OS06G0115800 PROTEIN"/>
    <property type="match status" value="1"/>
</dbReference>